<dbReference type="RefSeq" id="WP_092643428.1">
    <property type="nucleotide sequence ID" value="NZ_FNPX01000003.1"/>
</dbReference>
<keyword evidence="3" id="KW-1185">Reference proteome</keyword>
<evidence type="ECO:0000313" key="2">
    <source>
        <dbReference type="EMBL" id="SDY79232.1"/>
    </source>
</evidence>
<feature type="chain" id="PRO_5011759560" description="Peptidoglycan binding domain-containing protein" evidence="1">
    <location>
        <begin position="19"/>
        <end position="83"/>
    </location>
</feature>
<accession>A0A1H3MRA7</accession>
<organism evidence="2 3">
    <name type="scientific">Jannaschia faecimaris</name>
    <dbReference type="NCBI Taxonomy" id="1244108"/>
    <lineage>
        <taxon>Bacteria</taxon>
        <taxon>Pseudomonadati</taxon>
        <taxon>Pseudomonadota</taxon>
        <taxon>Alphaproteobacteria</taxon>
        <taxon>Rhodobacterales</taxon>
        <taxon>Roseobacteraceae</taxon>
        <taxon>Jannaschia</taxon>
    </lineage>
</organism>
<evidence type="ECO:0000313" key="3">
    <source>
        <dbReference type="Proteomes" id="UP000198914"/>
    </source>
</evidence>
<name>A0A1H3MRA7_9RHOB</name>
<dbReference type="AlphaFoldDB" id="A0A1H3MRA7"/>
<keyword evidence="1" id="KW-0732">Signal</keyword>
<evidence type="ECO:0008006" key="4">
    <source>
        <dbReference type="Google" id="ProtNLM"/>
    </source>
</evidence>
<reference evidence="3" key="1">
    <citation type="submission" date="2016-10" db="EMBL/GenBank/DDBJ databases">
        <authorList>
            <person name="Varghese N."/>
            <person name="Submissions S."/>
        </authorList>
    </citation>
    <scope>NUCLEOTIDE SEQUENCE [LARGE SCALE GENOMIC DNA]</scope>
    <source>
        <strain evidence="3">DSM 100420</strain>
    </source>
</reference>
<dbReference type="OrthoDB" id="7659287at2"/>
<dbReference type="Proteomes" id="UP000198914">
    <property type="component" value="Unassembled WGS sequence"/>
</dbReference>
<sequence>MRALLLIVALGLATPIMAAPNAQLVASVQQRLDLLGFAGVDASTLTTRQIAALHMHLQGSALSVGGFNRMNTLAQIKVILGWD</sequence>
<evidence type="ECO:0000256" key="1">
    <source>
        <dbReference type="SAM" id="SignalP"/>
    </source>
</evidence>
<gene>
    <name evidence="2" type="ORF">SAMN05444004_103150</name>
</gene>
<proteinExistence type="predicted"/>
<dbReference type="EMBL" id="FNPX01000003">
    <property type="protein sequence ID" value="SDY79232.1"/>
    <property type="molecule type" value="Genomic_DNA"/>
</dbReference>
<protein>
    <recommendedName>
        <fullName evidence="4">Peptidoglycan binding domain-containing protein</fullName>
    </recommendedName>
</protein>
<dbReference type="STRING" id="1244108.SAMN05444004_103150"/>
<feature type="signal peptide" evidence="1">
    <location>
        <begin position="1"/>
        <end position="18"/>
    </location>
</feature>